<organism evidence="2">
    <name type="scientific">Cacopsylla melanoneura</name>
    <dbReference type="NCBI Taxonomy" id="428564"/>
    <lineage>
        <taxon>Eukaryota</taxon>
        <taxon>Metazoa</taxon>
        <taxon>Ecdysozoa</taxon>
        <taxon>Arthropoda</taxon>
        <taxon>Hexapoda</taxon>
        <taxon>Insecta</taxon>
        <taxon>Pterygota</taxon>
        <taxon>Neoptera</taxon>
        <taxon>Paraneoptera</taxon>
        <taxon>Hemiptera</taxon>
        <taxon>Sternorrhyncha</taxon>
        <taxon>Psylloidea</taxon>
        <taxon>Psyllidae</taxon>
        <taxon>Psyllinae</taxon>
        <taxon>Cacopsylla</taxon>
    </lineage>
</organism>
<keyword evidence="1" id="KW-0812">Transmembrane</keyword>
<feature type="transmembrane region" description="Helical" evidence="1">
    <location>
        <begin position="115"/>
        <end position="133"/>
    </location>
</feature>
<dbReference type="AlphaFoldDB" id="A0A8D8LQL5"/>
<dbReference type="EMBL" id="HBUF01015507">
    <property type="protein sequence ID" value="CAG6609632.1"/>
    <property type="molecule type" value="Transcribed_RNA"/>
</dbReference>
<sequence>MENELSCCCFPLTKSSETCCGLTIKARCIILAVLLTISSVSELTANSTKPTAYLALILAACFMVAVVMEHTGFLKCMFYFTAVCMVLEIVFLTIALLVLAGVLAGSDINNNDKNAGIAITVLLFIIFGIKLFLENWQISLISGFHRQIKENRN</sequence>
<name>A0A8D8LQL5_9HEMI</name>
<keyword evidence="1" id="KW-0472">Membrane</keyword>
<accession>A0A8D8LQL5</accession>
<feature type="transmembrane region" description="Helical" evidence="1">
    <location>
        <begin position="51"/>
        <end position="68"/>
    </location>
</feature>
<proteinExistence type="predicted"/>
<dbReference type="EMBL" id="HBUF01015508">
    <property type="protein sequence ID" value="CAG6609633.1"/>
    <property type="molecule type" value="Transcribed_RNA"/>
</dbReference>
<dbReference type="EMBL" id="HBUF01015510">
    <property type="protein sequence ID" value="CAG6609634.1"/>
    <property type="molecule type" value="Transcribed_RNA"/>
</dbReference>
<evidence type="ECO:0000313" key="2">
    <source>
        <dbReference type="EMBL" id="CAG6609631.1"/>
    </source>
</evidence>
<dbReference type="EMBL" id="HBUF01015504">
    <property type="protein sequence ID" value="CAG6609631.1"/>
    <property type="molecule type" value="Transcribed_RNA"/>
</dbReference>
<reference evidence="2" key="1">
    <citation type="submission" date="2021-05" db="EMBL/GenBank/DDBJ databases">
        <authorList>
            <person name="Alioto T."/>
            <person name="Alioto T."/>
            <person name="Gomez Garrido J."/>
        </authorList>
    </citation>
    <scope>NUCLEOTIDE SEQUENCE</scope>
</reference>
<dbReference type="EMBL" id="HBUF01015517">
    <property type="protein sequence ID" value="CAG6609636.1"/>
    <property type="molecule type" value="Transcribed_RNA"/>
</dbReference>
<dbReference type="EMBL" id="HBUF01015511">
    <property type="protein sequence ID" value="CAG6609635.1"/>
    <property type="molecule type" value="Transcribed_RNA"/>
</dbReference>
<feature type="transmembrane region" description="Helical" evidence="1">
    <location>
        <begin position="80"/>
        <end position="103"/>
    </location>
</feature>
<evidence type="ECO:0000256" key="1">
    <source>
        <dbReference type="SAM" id="Phobius"/>
    </source>
</evidence>
<keyword evidence="1" id="KW-1133">Transmembrane helix</keyword>
<protein>
    <submittedName>
        <fullName evidence="2">Uncharacterized protein</fullName>
    </submittedName>
</protein>